<feature type="domain" description="Ig-like" evidence="1">
    <location>
        <begin position="122"/>
        <end position="232"/>
    </location>
</feature>
<dbReference type="Proteomes" id="UP000235965">
    <property type="component" value="Unassembled WGS sequence"/>
</dbReference>
<dbReference type="OrthoDB" id="6377396at2759"/>
<evidence type="ECO:0000259" key="1">
    <source>
        <dbReference type="PROSITE" id="PS50835"/>
    </source>
</evidence>
<dbReference type="GO" id="GO:0050808">
    <property type="term" value="P:synapse organization"/>
    <property type="evidence" value="ECO:0007669"/>
    <property type="project" value="TreeGrafter"/>
</dbReference>
<feature type="domain" description="Ig-like" evidence="1">
    <location>
        <begin position="22"/>
        <end position="103"/>
    </location>
</feature>
<dbReference type="PROSITE" id="PS50835">
    <property type="entry name" value="IG_LIKE"/>
    <property type="match status" value="2"/>
</dbReference>
<comment type="caution">
    <text evidence="2">The sequence shown here is derived from an EMBL/GenBank/DDBJ whole genome shotgun (WGS) entry which is preliminary data.</text>
</comment>
<sequence>MKEVLDLKFKSSLYSRMNRDRVVCIASGFGLDDQKFRVPVSWIRTRDLHILTSGTLTYTSDSRFEVLHAPGSEVWTLRIMSAQPRDQGKYECQVNTDPKLNFAVFLTVKETDMGDSPWDEGPPVASGDEAVSVAATASIMGPRELYIHQGSTLTFTCVIPAPYTQGSRPPRVVDWFHSGRPVSIQAERGGISIDTEKTDLQTTSKLTVAGVTQRDAGNYTCRPADTRSASVLLIVLEGNCW</sequence>
<reference evidence="2 3" key="1">
    <citation type="submission" date="2017-12" db="EMBL/GenBank/DDBJ databases">
        <title>Hemimetabolous genomes reveal molecular basis of termite eusociality.</title>
        <authorList>
            <person name="Harrison M.C."/>
            <person name="Jongepier E."/>
            <person name="Robertson H.M."/>
            <person name="Arning N."/>
            <person name="Bitard-Feildel T."/>
            <person name="Chao H."/>
            <person name="Childers C.P."/>
            <person name="Dinh H."/>
            <person name="Doddapaneni H."/>
            <person name="Dugan S."/>
            <person name="Gowin J."/>
            <person name="Greiner C."/>
            <person name="Han Y."/>
            <person name="Hu H."/>
            <person name="Hughes D.S.T."/>
            <person name="Huylmans A.-K."/>
            <person name="Kemena C."/>
            <person name="Kremer L.P.M."/>
            <person name="Lee S.L."/>
            <person name="Lopez-Ezquerra A."/>
            <person name="Mallet L."/>
            <person name="Monroy-Kuhn J.M."/>
            <person name="Moser A."/>
            <person name="Murali S.C."/>
            <person name="Muzny D.M."/>
            <person name="Otani S."/>
            <person name="Piulachs M.-D."/>
            <person name="Poelchau M."/>
            <person name="Qu J."/>
            <person name="Schaub F."/>
            <person name="Wada-Katsumata A."/>
            <person name="Worley K.C."/>
            <person name="Xie Q."/>
            <person name="Ylla G."/>
            <person name="Poulsen M."/>
            <person name="Gibbs R.A."/>
            <person name="Schal C."/>
            <person name="Richards S."/>
            <person name="Belles X."/>
            <person name="Korb J."/>
            <person name="Bornberg-Bauer E."/>
        </authorList>
    </citation>
    <scope>NUCLEOTIDE SEQUENCE [LARGE SCALE GENOMIC DNA]</scope>
    <source>
        <tissue evidence="2">Whole body</tissue>
    </source>
</reference>
<dbReference type="InterPro" id="IPR007110">
    <property type="entry name" value="Ig-like_dom"/>
</dbReference>
<gene>
    <name evidence="2" type="ORF">B7P43_G10380</name>
</gene>
<dbReference type="SUPFAM" id="SSF48726">
    <property type="entry name" value="Immunoglobulin"/>
    <property type="match status" value="2"/>
</dbReference>
<dbReference type="InterPro" id="IPR037448">
    <property type="entry name" value="Zig-8"/>
</dbReference>
<dbReference type="STRING" id="105785.A0A2J7Q350"/>
<dbReference type="CDD" id="cd00096">
    <property type="entry name" value="Ig"/>
    <property type="match status" value="1"/>
</dbReference>
<organism evidence="2 3">
    <name type="scientific">Cryptotermes secundus</name>
    <dbReference type="NCBI Taxonomy" id="105785"/>
    <lineage>
        <taxon>Eukaryota</taxon>
        <taxon>Metazoa</taxon>
        <taxon>Ecdysozoa</taxon>
        <taxon>Arthropoda</taxon>
        <taxon>Hexapoda</taxon>
        <taxon>Insecta</taxon>
        <taxon>Pterygota</taxon>
        <taxon>Neoptera</taxon>
        <taxon>Polyneoptera</taxon>
        <taxon>Dictyoptera</taxon>
        <taxon>Blattodea</taxon>
        <taxon>Blattoidea</taxon>
        <taxon>Termitoidae</taxon>
        <taxon>Kalotermitidae</taxon>
        <taxon>Cryptotermitinae</taxon>
        <taxon>Cryptotermes</taxon>
    </lineage>
</organism>
<proteinExistence type="predicted"/>
<dbReference type="AlphaFoldDB" id="A0A2J7Q350"/>
<evidence type="ECO:0000313" key="3">
    <source>
        <dbReference type="Proteomes" id="UP000235965"/>
    </source>
</evidence>
<accession>A0A2J7Q350</accession>
<protein>
    <recommendedName>
        <fullName evidence="1">Ig-like domain-containing protein</fullName>
    </recommendedName>
</protein>
<dbReference type="Gene3D" id="2.60.40.10">
    <property type="entry name" value="Immunoglobulins"/>
    <property type="match status" value="2"/>
</dbReference>
<keyword evidence="3" id="KW-1185">Reference proteome</keyword>
<dbReference type="PANTHER" id="PTHR23279:SF46">
    <property type="entry name" value="DEFECTIVE PROBOSCIS EXTENSION RESPONSE 10, ISOFORM A-RELATED"/>
    <property type="match status" value="1"/>
</dbReference>
<dbReference type="EMBL" id="NEVH01019070">
    <property type="protein sequence ID" value="PNF23003.1"/>
    <property type="molecule type" value="Genomic_DNA"/>
</dbReference>
<dbReference type="InterPro" id="IPR003599">
    <property type="entry name" value="Ig_sub"/>
</dbReference>
<dbReference type="PANTHER" id="PTHR23279">
    <property type="entry name" value="DEFECTIVE PROBOSCIS EXTENSION RESPONSE DPR -RELATED"/>
    <property type="match status" value="1"/>
</dbReference>
<dbReference type="InParanoid" id="A0A2J7Q350"/>
<evidence type="ECO:0000313" key="2">
    <source>
        <dbReference type="EMBL" id="PNF23003.1"/>
    </source>
</evidence>
<name>A0A2J7Q350_9NEOP</name>
<dbReference type="InterPro" id="IPR036179">
    <property type="entry name" value="Ig-like_dom_sf"/>
</dbReference>
<dbReference type="GO" id="GO:0032589">
    <property type="term" value="C:neuron projection membrane"/>
    <property type="evidence" value="ECO:0007669"/>
    <property type="project" value="TreeGrafter"/>
</dbReference>
<dbReference type="InterPro" id="IPR013783">
    <property type="entry name" value="Ig-like_fold"/>
</dbReference>
<dbReference type="SMART" id="SM00409">
    <property type="entry name" value="IG"/>
    <property type="match status" value="2"/>
</dbReference>
<dbReference type="Pfam" id="PF13927">
    <property type="entry name" value="Ig_3"/>
    <property type="match status" value="1"/>
</dbReference>